<dbReference type="Proteomes" id="UP000193083">
    <property type="component" value="Unassembled WGS sequence"/>
</dbReference>
<dbReference type="EMBL" id="FXBL01000004">
    <property type="protein sequence ID" value="SMH34226.1"/>
    <property type="molecule type" value="Genomic_DNA"/>
</dbReference>
<evidence type="ECO:0000313" key="1">
    <source>
        <dbReference type="EMBL" id="SMH34226.1"/>
    </source>
</evidence>
<dbReference type="InterPro" id="IPR038573">
    <property type="entry name" value="BrnT_sf"/>
</dbReference>
<dbReference type="AlphaFoldDB" id="A0A1X7NAX0"/>
<protein>
    <submittedName>
        <fullName evidence="1">Uncharacterized protein</fullName>
    </submittedName>
</protein>
<dbReference type="OrthoDB" id="839663at2"/>
<name>A0A1X7NAX0_9HYPH</name>
<evidence type="ECO:0000313" key="2">
    <source>
        <dbReference type="Proteomes" id="UP000193083"/>
    </source>
</evidence>
<dbReference type="InterPro" id="IPR007460">
    <property type="entry name" value="BrnT_toxin"/>
</dbReference>
<dbReference type="RefSeq" id="WP_085463566.1">
    <property type="nucleotide sequence ID" value="NZ_FXBL01000004.1"/>
</dbReference>
<dbReference type="Pfam" id="PF04365">
    <property type="entry name" value="BrnT_toxin"/>
    <property type="match status" value="1"/>
</dbReference>
<keyword evidence="2" id="KW-1185">Reference proteome</keyword>
<organism evidence="1 2">
    <name type="scientific">Mesorhizobium australicum</name>
    <dbReference type="NCBI Taxonomy" id="536018"/>
    <lineage>
        <taxon>Bacteria</taxon>
        <taxon>Pseudomonadati</taxon>
        <taxon>Pseudomonadota</taxon>
        <taxon>Alphaproteobacteria</taxon>
        <taxon>Hyphomicrobiales</taxon>
        <taxon>Phyllobacteriaceae</taxon>
        <taxon>Mesorhizobium</taxon>
    </lineage>
</organism>
<accession>A0A1X7NAX0</accession>
<dbReference type="Gene3D" id="3.10.450.530">
    <property type="entry name" value="Ribonuclease toxin, BrnT, of type II toxin-antitoxin system"/>
    <property type="match status" value="1"/>
</dbReference>
<sequence length="81" mass="9290">MEILWDELKRIANLDKHGLDFAALTEMFFETSTVIPAKHERWMAVGYLEGRKISVVFRPLGREALSVMSMRPAGAKERNLI</sequence>
<proteinExistence type="predicted"/>
<gene>
    <name evidence="1" type="ORF">SAMN02982922_1475</name>
</gene>
<reference evidence="1 2" key="1">
    <citation type="submission" date="2017-04" db="EMBL/GenBank/DDBJ databases">
        <authorList>
            <person name="Afonso C.L."/>
            <person name="Miller P.J."/>
            <person name="Scott M.A."/>
            <person name="Spackman E."/>
            <person name="Goraichik I."/>
            <person name="Dimitrov K.M."/>
            <person name="Suarez D.L."/>
            <person name="Swayne D.E."/>
        </authorList>
    </citation>
    <scope>NUCLEOTIDE SEQUENCE [LARGE SCALE GENOMIC DNA]</scope>
    <source>
        <strain evidence="1 2">B5P</strain>
    </source>
</reference>